<reference evidence="2 3" key="1">
    <citation type="submission" date="2018-02" db="EMBL/GenBank/DDBJ databases">
        <authorList>
            <person name="Cohen D.B."/>
            <person name="Kent A.D."/>
        </authorList>
    </citation>
    <scope>NUCLEOTIDE SEQUENCE [LARGE SCALE GENOMIC DNA]</scope>
    <source>
        <strain evidence="2 3">CCAP 1448/3</strain>
    </source>
</reference>
<dbReference type="OrthoDB" id="441598at2"/>
<dbReference type="EMBL" id="PVWJ01000022">
    <property type="protein sequence ID" value="PSB03886.1"/>
    <property type="molecule type" value="Genomic_DNA"/>
</dbReference>
<accession>A0A2T1C6L8</accession>
<evidence type="ECO:0000256" key="1">
    <source>
        <dbReference type="SAM" id="MobiDB-lite"/>
    </source>
</evidence>
<proteinExistence type="predicted"/>
<dbReference type="GO" id="GO:1990351">
    <property type="term" value="C:transporter complex"/>
    <property type="evidence" value="ECO:0007669"/>
    <property type="project" value="TreeGrafter"/>
</dbReference>
<dbReference type="Gene3D" id="2.60.450.10">
    <property type="entry name" value="Lipopolysaccharide (LPS) transport protein A like domain"/>
    <property type="match status" value="1"/>
</dbReference>
<protein>
    <submittedName>
        <fullName evidence="2">DUF3769 domain-containing protein</fullName>
    </submittedName>
</protein>
<dbReference type="InterPro" id="IPR050218">
    <property type="entry name" value="LptD"/>
</dbReference>
<dbReference type="PANTHER" id="PTHR30189:SF1">
    <property type="entry name" value="LPS-ASSEMBLY PROTEIN LPTD"/>
    <property type="match status" value="1"/>
</dbReference>
<name>A0A2T1C6L8_9CYAN</name>
<organism evidence="2 3">
    <name type="scientific">Merismopedia glauca CCAP 1448/3</name>
    <dbReference type="NCBI Taxonomy" id="1296344"/>
    <lineage>
        <taxon>Bacteria</taxon>
        <taxon>Bacillati</taxon>
        <taxon>Cyanobacteriota</taxon>
        <taxon>Cyanophyceae</taxon>
        <taxon>Synechococcales</taxon>
        <taxon>Merismopediaceae</taxon>
        <taxon>Merismopedia</taxon>
    </lineage>
</organism>
<keyword evidence="3" id="KW-1185">Reference proteome</keyword>
<dbReference type="PANTHER" id="PTHR30189">
    <property type="entry name" value="LPS-ASSEMBLY PROTEIN"/>
    <property type="match status" value="1"/>
</dbReference>
<evidence type="ECO:0000313" key="3">
    <source>
        <dbReference type="Proteomes" id="UP000238762"/>
    </source>
</evidence>
<reference evidence="2 3" key="2">
    <citation type="submission" date="2018-03" db="EMBL/GenBank/DDBJ databases">
        <title>The ancient ancestry and fast evolution of plastids.</title>
        <authorList>
            <person name="Moore K.R."/>
            <person name="Magnabosco C."/>
            <person name="Momper L."/>
            <person name="Gold D.A."/>
            <person name="Bosak T."/>
            <person name="Fournier G.P."/>
        </authorList>
    </citation>
    <scope>NUCLEOTIDE SEQUENCE [LARGE SCALE GENOMIC DNA]</scope>
    <source>
        <strain evidence="2 3">CCAP 1448/3</strain>
    </source>
</reference>
<comment type="caution">
    <text evidence="2">The sequence shown here is derived from an EMBL/GenBank/DDBJ whole genome shotgun (WGS) entry which is preliminary data.</text>
</comment>
<feature type="region of interest" description="Disordered" evidence="1">
    <location>
        <begin position="123"/>
        <end position="148"/>
    </location>
</feature>
<sequence length="766" mass="84173">MVVLMLSSIPPPSPVPFLRSVESDSAPYSAATTADLLGPPVTIGHSLVQKASSLFNTSSPWNYLAAATPIKGILSNPNKSASKSPKTVDLQRYGYKIANKGTQEPTKTATPVTRLLTQQRGEAPQEFQIPLTPPPTSAPSTEKPTTVPLGTIRGVELTADKQEYDAQRQVITAKGNVVMRFQQAVLSADEVEINLTTRLAVATGNVGLRRGQQVLRGDRFEYYFVQDSGVITNASGEYNRTTALQDLSLPLPNDIAGNNTVPQFTLSDRLLYNQPVTQVTSSGGTGLVLGSERSIPFQAPLEQGGTVNRIRFRAEKVDFEGSNVRASNVRFTNDPFAPAELEVRADRAEFTQIGPQQSEITASRPRLVFDDGFSLPLLRNRISIDSRKREPAPFNIGYDGEDRGGVFIERTFEVYNNENFSFSLTPQYFLQRAISTGEYLDGDSLGLKAKLTGNLSPRTYLTSSAVFTSLNLGNLDDELRASLRLQQVIGTSLPHNLNLEYSYRDRLFNGSLGYQTVQSSLGAVLTSPVIRLGNSGFDLTYQAGAQFINATSDRPELIKSGKTEDLVNLSRYQASASLSRSFFLWEGEGLAATPEAGLRYSPIPVVPYLRLNTSITGVLTGYNNGDSQNSFSGSIGLQGQFGHFSKPYLDYTGFNISYSQLFPSGESPFLFDRVVDTKVLEAGITQQIYGPFLAGFQTSINLNNSDAISTDYFLEYRRRTYNIRLRYNPVLDIGSISFRLNDFNWEGNPEPLANREIRPVVQGVTR</sequence>
<dbReference type="InterPro" id="IPR022244">
    <property type="entry name" value="DUF3769"/>
</dbReference>
<dbReference type="AlphaFoldDB" id="A0A2T1C6L8"/>
<dbReference type="Proteomes" id="UP000238762">
    <property type="component" value="Unassembled WGS sequence"/>
</dbReference>
<evidence type="ECO:0000313" key="2">
    <source>
        <dbReference type="EMBL" id="PSB03886.1"/>
    </source>
</evidence>
<gene>
    <name evidence="2" type="ORF">C7B64_06245</name>
</gene>
<dbReference type="GO" id="GO:0009279">
    <property type="term" value="C:cell outer membrane"/>
    <property type="evidence" value="ECO:0007669"/>
    <property type="project" value="TreeGrafter"/>
</dbReference>
<dbReference type="Pfam" id="PF12600">
    <property type="entry name" value="DUF3769"/>
    <property type="match status" value="1"/>
</dbReference>